<gene>
    <name evidence="2" type="ORF">I6I98_04690</name>
</gene>
<accession>A0ABX7CR48</accession>
<protein>
    <recommendedName>
        <fullName evidence="1">HTH araC/xylS-type domain-containing protein</fullName>
    </recommendedName>
</protein>
<dbReference type="Proteomes" id="UP000595498">
    <property type="component" value="Chromosome"/>
</dbReference>
<sequence>MIKSYTFSLRGDYKIVSCPRQAITFPIRHAQQQHWESPHNQVSEQTFDGRFAYLYSYEYWIEEAMDIPIEITLEDLHLIYPLFSQQTIFAKQAEADFVVEILPNHGSYFYLPRGQYNLHLPVGHHILIGFVIDAGMFRPPALQHFRFLAPLIQAQKERSPFPIKSVGFRVGSTTTEYLQLVFSRLNPYMLDNEYILLKHLIFLVNLSRFKLLEQESNLPLPEQARQLLELFIVQDGAQARLKDIAKALRIAHATLSRKYHAYHSVSMLADRNRLLLQHIAQLLIENEKQAATAELAGFAGVSEMNRFICRMSGMTTAQYKKHIEDQPHK</sequence>
<dbReference type="EMBL" id="CP068224">
    <property type="protein sequence ID" value="QQT54559.1"/>
    <property type="molecule type" value="Genomic_DNA"/>
</dbReference>
<dbReference type="InterPro" id="IPR018060">
    <property type="entry name" value="HTH_AraC"/>
</dbReference>
<evidence type="ECO:0000259" key="1">
    <source>
        <dbReference type="PROSITE" id="PS01124"/>
    </source>
</evidence>
<proteinExistence type="predicted"/>
<name>A0ABX7CR48_SPHMU</name>
<feature type="domain" description="HTH araC/xylS-type" evidence="1">
    <location>
        <begin position="222"/>
        <end position="322"/>
    </location>
</feature>
<reference evidence="2 3" key="1">
    <citation type="submission" date="2021-01" db="EMBL/GenBank/DDBJ databases">
        <title>FDA dAtabase for Regulatory Grade micrObial Sequences (FDA-ARGOS): Supporting development and validation of Infectious Disease Dx tests.</title>
        <authorList>
            <person name="Sproer C."/>
            <person name="Gronow S."/>
            <person name="Severitt S."/>
            <person name="Schroder I."/>
            <person name="Tallon L."/>
            <person name="Sadzewicz L."/>
            <person name="Zhao X."/>
            <person name="Boylan J."/>
            <person name="Ott S."/>
            <person name="Bowen H."/>
            <person name="Vavikolanu K."/>
            <person name="Mehta A."/>
            <person name="Aluvathingal J."/>
            <person name="Nadendla S."/>
            <person name="Lowell S."/>
            <person name="Myers T."/>
            <person name="Yan Y."/>
            <person name="Sichtig H."/>
        </authorList>
    </citation>
    <scope>NUCLEOTIDE SEQUENCE [LARGE SCALE GENOMIC DNA]</scope>
    <source>
        <strain evidence="2 3">FDAARGOS_1141</strain>
    </source>
</reference>
<evidence type="ECO:0000313" key="3">
    <source>
        <dbReference type="Proteomes" id="UP000595498"/>
    </source>
</evidence>
<organism evidence="2 3">
    <name type="scientific">Sphingobacterium multivorum</name>
    <dbReference type="NCBI Taxonomy" id="28454"/>
    <lineage>
        <taxon>Bacteria</taxon>
        <taxon>Pseudomonadati</taxon>
        <taxon>Bacteroidota</taxon>
        <taxon>Sphingobacteriia</taxon>
        <taxon>Sphingobacteriales</taxon>
        <taxon>Sphingobacteriaceae</taxon>
        <taxon>Sphingobacterium</taxon>
    </lineage>
</organism>
<dbReference type="PROSITE" id="PS01124">
    <property type="entry name" value="HTH_ARAC_FAMILY_2"/>
    <property type="match status" value="1"/>
</dbReference>
<dbReference type="Gene3D" id="1.10.10.60">
    <property type="entry name" value="Homeodomain-like"/>
    <property type="match status" value="1"/>
</dbReference>
<evidence type="ECO:0000313" key="2">
    <source>
        <dbReference type="EMBL" id="QQT54559.1"/>
    </source>
</evidence>
<keyword evidence="3" id="KW-1185">Reference proteome</keyword>